<keyword evidence="3" id="KW-1185">Reference proteome</keyword>
<protein>
    <submittedName>
        <fullName evidence="2">Uncharacterized protein</fullName>
    </submittedName>
</protein>
<proteinExistence type="predicted"/>
<dbReference type="RefSeq" id="WP_194846983.1">
    <property type="nucleotide sequence ID" value="NZ_JAAEJV010000003.1"/>
</dbReference>
<reference evidence="2 3" key="1">
    <citation type="submission" date="2020-01" db="EMBL/GenBank/DDBJ databases">
        <title>Draft genome sequence of Cand. Neptunochlamydia vexilliferae K9.</title>
        <authorList>
            <person name="Schulz F."/>
            <person name="Koestlbacher S."/>
            <person name="Wascher F."/>
            <person name="Pizzetti I."/>
            <person name="Horn M."/>
        </authorList>
    </citation>
    <scope>NUCLEOTIDE SEQUENCE [LARGE SCALE GENOMIC DNA]</scope>
    <source>
        <strain evidence="2 3">K9</strain>
    </source>
</reference>
<accession>A0ABS0AX35</accession>
<dbReference type="EMBL" id="JAAEJV010000003">
    <property type="protein sequence ID" value="MBF5058700.1"/>
    <property type="molecule type" value="Genomic_DNA"/>
</dbReference>
<evidence type="ECO:0000313" key="2">
    <source>
        <dbReference type="EMBL" id="MBF5058700.1"/>
    </source>
</evidence>
<evidence type="ECO:0000256" key="1">
    <source>
        <dbReference type="SAM" id="MobiDB-lite"/>
    </source>
</evidence>
<gene>
    <name evidence="2" type="ORF">NEPTK9_000199</name>
</gene>
<dbReference type="Proteomes" id="UP001194714">
    <property type="component" value="Unassembled WGS sequence"/>
</dbReference>
<organism evidence="2 3">
    <name type="scientific">Candidatus Neptunichlamydia vexilliferae</name>
    <dbReference type="NCBI Taxonomy" id="1651774"/>
    <lineage>
        <taxon>Bacteria</taxon>
        <taxon>Pseudomonadati</taxon>
        <taxon>Chlamydiota</taxon>
        <taxon>Chlamydiia</taxon>
        <taxon>Parachlamydiales</taxon>
        <taxon>Simkaniaceae</taxon>
        <taxon>Candidatus Neptunichlamydia</taxon>
    </lineage>
</organism>
<comment type="caution">
    <text evidence="2">The sequence shown here is derived from an EMBL/GenBank/DDBJ whole genome shotgun (WGS) entry which is preliminary data.</text>
</comment>
<name>A0ABS0AX35_9BACT</name>
<feature type="region of interest" description="Disordered" evidence="1">
    <location>
        <begin position="1"/>
        <end position="33"/>
    </location>
</feature>
<feature type="compositionally biased region" description="Basic and acidic residues" evidence="1">
    <location>
        <begin position="9"/>
        <end position="33"/>
    </location>
</feature>
<evidence type="ECO:0000313" key="3">
    <source>
        <dbReference type="Proteomes" id="UP001194714"/>
    </source>
</evidence>
<sequence>MTFFPEPLRPSEGRKEEEIRVSPIEADKREEDRSYQEGFKNDCGLKTYVAFLMFLKKEIQGVALGKSSLLPEETEALRNLFRLLMDANQSENELFCGAFSEAWSRFLQNVQVLEHLPQKNRKTLKNLRELIEEVDNYPPNEDHKLGFYLSKQVGKAWLPTPFRQILRHLFTDHRLYGENSTLSRWVALLDNFY</sequence>